<name>A0A2S6HAU8_9FIRM</name>
<keyword evidence="4" id="KW-1185">Reference proteome</keyword>
<dbReference type="RefSeq" id="WP_278321370.1">
    <property type="nucleotide sequence ID" value="NZ_PTJA01000001.1"/>
</dbReference>
<keyword evidence="1" id="KW-1133">Transmembrane helix</keyword>
<reference evidence="2 4" key="1">
    <citation type="submission" date="2018-02" db="EMBL/GenBank/DDBJ databases">
        <title>Genomic Encyclopedia of Archaeal and Bacterial Type Strains, Phase II (KMG-II): from individual species to whole genera.</title>
        <authorList>
            <person name="Goeker M."/>
        </authorList>
    </citation>
    <scope>NUCLEOTIDE SEQUENCE [LARGE SCALE GENOMIC DNA]</scope>
    <source>
        <strain evidence="2 4">DSM 3808</strain>
    </source>
</reference>
<protein>
    <submittedName>
        <fullName evidence="2">Uncharacterized protein</fullName>
    </submittedName>
</protein>
<gene>
    <name evidence="3" type="ORF">BXY41_1012</name>
    <name evidence="2" type="ORF">BXY41_12515</name>
</gene>
<organism evidence="2 4">
    <name type="scientific">Lacrimispora xylanisolvens</name>
    <dbReference type="NCBI Taxonomy" id="384636"/>
    <lineage>
        <taxon>Bacteria</taxon>
        <taxon>Bacillati</taxon>
        <taxon>Bacillota</taxon>
        <taxon>Clostridia</taxon>
        <taxon>Lachnospirales</taxon>
        <taxon>Lachnospiraceae</taxon>
        <taxon>Lacrimispora</taxon>
    </lineage>
</organism>
<evidence type="ECO:0000313" key="4">
    <source>
        <dbReference type="Proteomes" id="UP000237749"/>
    </source>
</evidence>
<keyword evidence="1" id="KW-0472">Membrane</keyword>
<evidence type="ECO:0000313" key="3">
    <source>
        <dbReference type="EMBL" id="PPK82946.1"/>
    </source>
</evidence>
<dbReference type="AlphaFoldDB" id="A0A2S6HAU8"/>
<feature type="transmembrane region" description="Helical" evidence="1">
    <location>
        <begin position="12"/>
        <end position="38"/>
    </location>
</feature>
<evidence type="ECO:0000256" key="1">
    <source>
        <dbReference type="SAM" id="Phobius"/>
    </source>
</evidence>
<dbReference type="Proteomes" id="UP000237749">
    <property type="component" value="Unassembled WGS sequence"/>
</dbReference>
<proteinExistence type="predicted"/>
<accession>A0A2S6HAU8</accession>
<keyword evidence="1" id="KW-0812">Transmembrane</keyword>
<comment type="caution">
    <text evidence="2">The sequence shown here is derived from an EMBL/GenBank/DDBJ whole genome shotgun (WGS) entry which is preliminary data.</text>
</comment>
<sequence length="40" mass="4331">MIETYIAVCSGGICIGIILKLIVELIFYVISSLLGLMIKS</sequence>
<dbReference type="EMBL" id="PTJA01000001">
    <property type="protein sequence ID" value="PPK82946.1"/>
    <property type="molecule type" value="Genomic_DNA"/>
</dbReference>
<evidence type="ECO:0000313" key="2">
    <source>
        <dbReference type="EMBL" id="PPK74513.1"/>
    </source>
</evidence>
<dbReference type="EMBL" id="PTJA01000025">
    <property type="protein sequence ID" value="PPK74513.1"/>
    <property type="molecule type" value="Genomic_DNA"/>
</dbReference>